<keyword evidence="2" id="KW-1185">Reference proteome</keyword>
<comment type="caution">
    <text evidence="1">The sequence shown here is derived from an EMBL/GenBank/DDBJ whole genome shotgun (WGS) entry which is preliminary data.</text>
</comment>
<dbReference type="Proteomes" id="UP000785679">
    <property type="component" value="Unassembled WGS sequence"/>
</dbReference>
<gene>
    <name evidence="1" type="ORF">FGO68_gene1128</name>
</gene>
<evidence type="ECO:0000313" key="1">
    <source>
        <dbReference type="EMBL" id="TNV77699.1"/>
    </source>
</evidence>
<dbReference type="SUPFAM" id="SSF48403">
    <property type="entry name" value="Ankyrin repeat"/>
    <property type="match status" value="1"/>
</dbReference>
<proteinExistence type="predicted"/>
<dbReference type="EMBL" id="RRYP01011489">
    <property type="protein sequence ID" value="TNV77699.1"/>
    <property type="molecule type" value="Genomic_DNA"/>
</dbReference>
<accession>A0A8J8NMT1</accession>
<dbReference type="AlphaFoldDB" id="A0A8J8NMT1"/>
<protein>
    <recommendedName>
        <fullName evidence="3">Ankyrin repeat domain-containing protein</fullName>
    </recommendedName>
</protein>
<sequence>MQKDFNINKWISAKKLTPLYKGLRLGMPVELLHIMVNHNAYITYLTTTKRNAFHYAVRTGKIDLMTALLQMLDTQIEDPKKKLAVIQQVDEDEEGGFTPLGYAQEMGDSKMVELIEHYVGQLQ</sequence>
<reference evidence="1" key="1">
    <citation type="submission" date="2019-06" db="EMBL/GenBank/DDBJ databases">
        <authorList>
            <person name="Zheng W."/>
        </authorList>
    </citation>
    <scope>NUCLEOTIDE SEQUENCE</scope>
    <source>
        <strain evidence="1">QDHG01</strain>
    </source>
</reference>
<organism evidence="1 2">
    <name type="scientific">Halteria grandinella</name>
    <dbReference type="NCBI Taxonomy" id="5974"/>
    <lineage>
        <taxon>Eukaryota</taxon>
        <taxon>Sar</taxon>
        <taxon>Alveolata</taxon>
        <taxon>Ciliophora</taxon>
        <taxon>Intramacronucleata</taxon>
        <taxon>Spirotrichea</taxon>
        <taxon>Stichotrichia</taxon>
        <taxon>Sporadotrichida</taxon>
        <taxon>Halteriidae</taxon>
        <taxon>Halteria</taxon>
    </lineage>
</organism>
<name>A0A8J8NMT1_HALGN</name>
<dbReference type="InterPro" id="IPR036770">
    <property type="entry name" value="Ankyrin_rpt-contain_sf"/>
</dbReference>
<evidence type="ECO:0008006" key="3">
    <source>
        <dbReference type="Google" id="ProtNLM"/>
    </source>
</evidence>
<dbReference type="Gene3D" id="1.25.40.20">
    <property type="entry name" value="Ankyrin repeat-containing domain"/>
    <property type="match status" value="1"/>
</dbReference>
<evidence type="ECO:0000313" key="2">
    <source>
        <dbReference type="Proteomes" id="UP000785679"/>
    </source>
</evidence>